<feature type="transmembrane region" description="Helical" evidence="1">
    <location>
        <begin position="317"/>
        <end position="343"/>
    </location>
</feature>
<dbReference type="eggNOG" id="ENOG50346GX">
    <property type="taxonomic scope" value="Bacteria"/>
</dbReference>
<evidence type="ECO:0000256" key="1">
    <source>
        <dbReference type="SAM" id="Phobius"/>
    </source>
</evidence>
<feature type="transmembrane region" description="Helical" evidence="1">
    <location>
        <begin position="33"/>
        <end position="59"/>
    </location>
</feature>
<feature type="transmembrane region" description="Helical" evidence="1">
    <location>
        <begin position="390"/>
        <end position="410"/>
    </location>
</feature>
<feature type="transmembrane region" description="Helical" evidence="1">
    <location>
        <begin position="544"/>
        <end position="568"/>
    </location>
</feature>
<feature type="transmembrane region" description="Helical" evidence="1">
    <location>
        <begin position="206"/>
        <end position="229"/>
    </location>
</feature>
<dbReference type="OrthoDB" id="3734639at2"/>
<feature type="transmembrane region" description="Helical" evidence="1">
    <location>
        <begin position="241"/>
        <end position="259"/>
    </location>
</feature>
<feature type="transmembrane region" description="Helical" evidence="1">
    <location>
        <begin position="422"/>
        <end position="440"/>
    </location>
</feature>
<feature type="transmembrane region" description="Helical" evidence="1">
    <location>
        <begin position="107"/>
        <end position="130"/>
    </location>
</feature>
<dbReference type="HOGENOM" id="CLU_462981_0_0_11"/>
<accession>F5XLD2</accession>
<organism evidence="2 3">
    <name type="scientific">Microlunatus phosphovorus (strain ATCC 700054 / DSM 10555 / JCM 9379 / NBRC 101784 / NCIMB 13414 / VKM Ac-1990 / NM-1)</name>
    <dbReference type="NCBI Taxonomy" id="1032480"/>
    <lineage>
        <taxon>Bacteria</taxon>
        <taxon>Bacillati</taxon>
        <taxon>Actinomycetota</taxon>
        <taxon>Actinomycetes</taxon>
        <taxon>Propionibacteriales</taxon>
        <taxon>Propionibacteriaceae</taxon>
        <taxon>Microlunatus</taxon>
    </lineage>
</organism>
<feature type="transmembrane region" description="Helical" evidence="1">
    <location>
        <begin position="513"/>
        <end position="532"/>
    </location>
</feature>
<keyword evidence="1" id="KW-1133">Transmembrane helix</keyword>
<evidence type="ECO:0000313" key="2">
    <source>
        <dbReference type="EMBL" id="BAK36198.1"/>
    </source>
</evidence>
<feature type="transmembrane region" description="Helical" evidence="1">
    <location>
        <begin position="363"/>
        <end position="383"/>
    </location>
</feature>
<reference evidence="2 3" key="1">
    <citation type="submission" date="2011-05" db="EMBL/GenBank/DDBJ databases">
        <title>Whole genome sequence of Microlunatus phosphovorus NM-1.</title>
        <authorList>
            <person name="Hosoyama A."/>
            <person name="Sasaki K."/>
            <person name="Harada T."/>
            <person name="Igarashi R."/>
            <person name="Kawakoshi A."/>
            <person name="Sasagawa M."/>
            <person name="Fukada J."/>
            <person name="Nakamura S."/>
            <person name="Katano Y."/>
            <person name="Hanada S."/>
            <person name="Kamagata Y."/>
            <person name="Nakamura N."/>
            <person name="Yamazaki S."/>
            <person name="Fujita N."/>
        </authorList>
    </citation>
    <scope>NUCLEOTIDE SEQUENCE [LARGE SCALE GENOMIC DNA]</scope>
    <source>
        <strain evidence="3">ATCC 700054 / DSM 10555 / JCM 9379 / NBRC 101784 / NCIMB 13414 / VKM Ac-1990 / NM-1</strain>
    </source>
</reference>
<dbReference type="RefSeq" id="WP_013864061.1">
    <property type="nucleotide sequence ID" value="NC_015635.1"/>
</dbReference>
<keyword evidence="1" id="KW-0812">Transmembrane</keyword>
<feature type="transmembrane region" description="Helical" evidence="1">
    <location>
        <begin position="474"/>
        <end position="493"/>
    </location>
</feature>
<dbReference type="KEGG" id="mph:MLP_31840"/>
<feature type="transmembrane region" description="Helical" evidence="1">
    <location>
        <begin position="136"/>
        <end position="156"/>
    </location>
</feature>
<sequence>MSRVRDAVRTVLDQGLVARVREGRLRDDGQWPYGLRAVVAVGCVLFVLAGVVALVSAPIRSWSSLSVPNSVTSSVPDGVVWLLTFLLGFCLALFTVAAIHGPWWMKMIGLVALALLLGIWSSATVVGSAVHTSTIARSPVIAAGLTVLVVVVLTVIGRRREPAWWEFPLVLGLIGLVLALCTLALAETSRRLGYRMAPVFLDQTMSLLTFIVLPAVIAAGAAVAEIAVGVTMAATRTTQRLAAGSWPYVVLGAVVVLRLAQEVRRLSDFDVANSGWRALVPAVVLVAGFVGLGWLVSRLTPLRDVSVAELPEDLSRISIGVGAATIALMIPVYVLIFGFQIVVSLNPSYAPESVDTTPWIDRLLDGFRVLLGVILVVVGLWQARRRRPGLALVLGSTGVMFFALSFRLLTGYRWAFWVDPDALVSVVTAGIVVVTGWLLVTRRLSRDRALGLAAVLTLAIVLSMRSVIADPVAALVGSSGVAFVLFGVTWDFLTASDWANTTGRRIGRSTRVLLALGYPLLTVTVVAADVLIRRPQTFSAVNGFAELGELVLGTALLAAAAIVVLSAVRGDREVL</sequence>
<dbReference type="Proteomes" id="UP000007947">
    <property type="component" value="Chromosome"/>
</dbReference>
<name>F5XLD2_MICPN</name>
<gene>
    <name evidence="2" type="ordered locus">MLP_31840</name>
</gene>
<feature type="transmembrane region" description="Helical" evidence="1">
    <location>
        <begin position="449"/>
        <end position="468"/>
    </location>
</feature>
<proteinExistence type="predicted"/>
<feature type="transmembrane region" description="Helical" evidence="1">
    <location>
        <begin position="79"/>
        <end position="100"/>
    </location>
</feature>
<keyword evidence="1" id="KW-0472">Membrane</keyword>
<protein>
    <submittedName>
        <fullName evidence="2">Uncharacterized protein</fullName>
    </submittedName>
</protein>
<dbReference type="EMBL" id="AP012204">
    <property type="protein sequence ID" value="BAK36198.1"/>
    <property type="molecule type" value="Genomic_DNA"/>
</dbReference>
<feature type="transmembrane region" description="Helical" evidence="1">
    <location>
        <begin position="279"/>
        <end position="296"/>
    </location>
</feature>
<feature type="transmembrane region" description="Helical" evidence="1">
    <location>
        <begin position="163"/>
        <end position="186"/>
    </location>
</feature>
<evidence type="ECO:0000313" key="3">
    <source>
        <dbReference type="Proteomes" id="UP000007947"/>
    </source>
</evidence>
<keyword evidence="3" id="KW-1185">Reference proteome</keyword>
<dbReference type="AlphaFoldDB" id="F5XLD2"/>
<dbReference type="STRING" id="1032480.MLP_31840"/>